<dbReference type="EMBL" id="HBHX01054932">
    <property type="protein sequence ID" value="CAE0134581.1"/>
    <property type="molecule type" value="Transcribed_RNA"/>
</dbReference>
<dbReference type="AlphaFoldDB" id="A0A7S3BGS9"/>
<dbReference type="InterPro" id="IPR036291">
    <property type="entry name" value="NAD(P)-bd_dom_sf"/>
</dbReference>
<name>A0A7S3BGS9_9EUKA</name>
<dbReference type="PANTHER" id="PTHR44269:SF1">
    <property type="entry name" value="DEHYDROGENASE_REDUCTASE SDR FAMILY MEMBER 7"/>
    <property type="match status" value="1"/>
</dbReference>
<sequence length="118" mass="12706">MIGFFDALRAEEYARGTGIGVTNVCPGSVRTNVARNAVTGSVENLRGTSDSNVEAGLDPTYVCERILAAAASDVDEVWIAGKKELVLYYLAQYLPSFTKKQIRKMAATLIEATLAETT</sequence>
<dbReference type="InterPro" id="IPR053011">
    <property type="entry name" value="SDR_family_member_7"/>
</dbReference>
<proteinExistence type="predicted"/>
<accession>A0A7S3BGS9</accession>
<dbReference type="SUPFAM" id="SSF51735">
    <property type="entry name" value="NAD(P)-binding Rossmann-fold domains"/>
    <property type="match status" value="1"/>
</dbReference>
<protein>
    <submittedName>
        <fullName evidence="1">Uncharacterized protein</fullName>
    </submittedName>
</protein>
<organism evidence="1">
    <name type="scientific">Haptolina ericina</name>
    <dbReference type="NCBI Taxonomy" id="156174"/>
    <lineage>
        <taxon>Eukaryota</taxon>
        <taxon>Haptista</taxon>
        <taxon>Haptophyta</taxon>
        <taxon>Prymnesiophyceae</taxon>
        <taxon>Prymnesiales</taxon>
        <taxon>Prymnesiaceae</taxon>
        <taxon>Haptolina</taxon>
    </lineage>
</organism>
<dbReference type="PANTHER" id="PTHR44269">
    <property type="entry name" value="DEHYDROGENASE/REDUCTASE SDR FAMILY MEMBER 7-RELATED"/>
    <property type="match status" value="1"/>
</dbReference>
<reference evidence="1" key="1">
    <citation type="submission" date="2021-01" db="EMBL/GenBank/DDBJ databases">
        <authorList>
            <person name="Corre E."/>
            <person name="Pelletier E."/>
            <person name="Niang G."/>
            <person name="Scheremetjew M."/>
            <person name="Finn R."/>
            <person name="Kale V."/>
            <person name="Holt S."/>
            <person name="Cochrane G."/>
            <person name="Meng A."/>
            <person name="Brown T."/>
            <person name="Cohen L."/>
        </authorList>
    </citation>
    <scope>NUCLEOTIDE SEQUENCE</scope>
    <source>
        <strain evidence="1">CCMP281</strain>
    </source>
</reference>
<evidence type="ECO:0000313" key="1">
    <source>
        <dbReference type="EMBL" id="CAE0134581.1"/>
    </source>
</evidence>
<dbReference type="Gene3D" id="3.40.50.720">
    <property type="entry name" value="NAD(P)-binding Rossmann-like Domain"/>
    <property type="match status" value="1"/>
</dbReference>
<gene>
    <name evidence="1" type="ORF">HERI1096_LOCUS30265</name>
</gene>